<reference evidence="3 4" key="1">
    <citation type="submission" date="2016-03" db="EMBL/GenBank/DDBJ databases">
        <authorList>
            <person name="Ploux O."/>
        </authorList>
    </citation>
    <scope>NUCLEOTIDE SEQUENCE [LARGE SCALE GENOMIC DNA]</scope>
    <source>
        <strain evidence="3 4">UAMH 11012</strain>
    </source>
</reference>
<protein>
    <submittedName>
        <fullName evidence="3">Uncharacterized protein</fullName>
    </submittedName>
</protein>
<organism evidence="3 4">
    <name type="scientific">Phialocephala subalpina</name>
    <dbReference type="NCBI Taxonomy" id="576137"/>
    <lineage>
        <taxon>Eukaryota</taxon>
        <taxon>Fungi</taxon>
        <taxon>Dikarya</taxon>
        <taxon>Ascomycota</taxon>
        <taxon>Pezizomycotina</taxon>
        <taxon>Leotiomycetes</taxon>
        <taxon>Helotiales</taxon>
        <taxon>Mollisiaceae</taxon>
        <taxon>Phialocephala</taxon>
        <taxon>Phialocephala fortinii species complex</taxon>
    </lineage>
</organism>
<feature type="coiled-coil region" evidence="1">
    <location>
        <begin position="220"/>
        <end position="268"/>
    </location>
</feature>
<dbReference type="Proteomes" id="UP000184330">
    <property type="component" value="Unassembled WGS sequence"/>
</dbReference>
<proteinExistence type="predicted"/>
<keyword evidence="4" id="KW-1185">Reference proteome</keyword>
<feature type="compositionally biased region" description="Low complexity" evidence="2">
    <location>
        <begin position="186"/>
        <end position="195"/>
    </location>
</feature>
<feature type="region of interest" description="Disordered" evidence="2">
    <location>
        <begin position="1"/>
        <end position="206"/>
    </location>
</feature>
<dbReference type="STRING" id="576137.A0A1L7WLF1"/>
<evidence type="ECO:0000313" key="4">
    <source>
        <dbReference type="Proteomes" id="UP000184330"/>
    </source>
</evidence>
<evidence type="ECO:0000256" key="1">
    <source>
        <dbReference type="SAM" id="Coils"/>
    </source>
</evidence>
<dbReference type="EMBL" id="FJOG01000004">
    <property type="protein sequence ID" value="CZR53601.1"/>
    <property type="molecule type" value="Genomic_DNA"/>
</dbReference>
<feature type="compositionally biased region" description="Polar residues" evidence="2">
    <location>
        <begin position="196"/>
        <end position="206"/>
    </location>
</feature>
<dbReference type="OrthoDB" id="5096988at2759"/>
<dbReference type="AlphaFoldDB" id="A0A1L7WLF1"/>
<evidence type="ECO:0000313" key="3">
    <source>
        <dbReference type="EMBL" id="CZR53601.1"/>
    </source>
</evidence>
<feature type="compositionally biased region" description="Low complexity" evidence="2">
    <location>
        <begin position="114"/>
        <end position="126"/>
    </location>
</feature>
<sequence>MPRYPNNMHPGPNEPSPRGPDDRKRASAHYYHPDLYNPVDDNEVQRSPRSTGAAVETPLSQPRQHQQPMMPGEQGRPPVTNNGPLGRGAANGISRARPPSYPGPPFEELENNKTQATTQRQQQQQQQRRRGYRRTDSGEDADQLAAPPPSNGRPESISLSNQALPITRDKPNTRPRNPPQQPEPASPAISEASISTGNTIPRLNSPSVMTSVLQPLDGKVNEYSAQMNEAQKQMAQLDLEMAALQERRREAENRYMVAKTKHDDYRRQYQGVERALRGEPNVFSPMSFEE</sequence>
<feature type="compositionally biased region" description="Polar residues" evidence="2">
    <location>
        <begin position="58"/>
        <end position="67"/>
    </location>
</feature>
<evidence type="ECO:0000256" key="2">
    <source>
        <dbReference type="SAM" id="MobiDB-lite"/>
    </source>
</evidence>
<accession>A0A1L7WLF1</accession>
<keyword evidence="1" id="KW-0175">Coiled coil</keyword>
<feature type="compositionally biased region" description="Pro residues" evidence="2">
    <location>
        <begin position="176"/>
        <end position="185"/>
    </location>
</feature>
<gene>
    <name evidence="3" type="ORF">PAC_03481</name>
</gene>
<name>A0A1L7WLF1_9HELO</name>